<evidence type="ECO:0000256" key="2">
    <source>
        <dbReference type="ARBA" id="ARBA00022741"/>
    </source>
</evidence>
<name>A0ABV6UNK0_9ACTN</name>
<dbReference type="GO" id="GO:0005524">
    <property type="term" value="F:ATP binding"/>
    <property type="evidence" value="ECO:0007669"/>
    <property type="project" value="UniProtKB-KW"/>
</dbReference>
<dbReference type="PROSITE" id="PS50893">
    <property type="entry name" value="ABC_TRANSPORTER_2"/>
    <property type="match status" value="1"/>
</dbReference>
<keyword evidence="7" id="KW-1185">Reference proteome</keyword>
<dbReference type="InterPro" id="IPR003439">
    <property type="entry name" value="ABC_transporter-like_ATP-bd"/>
</dbReference>
<organism evidence="6 7">
    <name type="scientific">Streptacidiphilus cavernicola</name>
    <dbReference type="NCBI Taxonomy" id="3342716"/>
    <lineage>
        <taxon>Bacteria</taxon>
        <taxon>Bacillati</taxon>
        <taxon>Actinomycetota</taxon>
        <taxon>Actinomycetes</taxon>
        <taxon>Kitasatosporales</taxon>
        <taxon>Streptomycetaceae</taxon>
        <taxon>Streptacidiphilus</taxon>
    </lineage>
</organism>
<evidence type="ECO:0000256" key="3">
    <source>
        <dbReference type="ARBA" id="ARBA00022840"/>
    </source>
</evidence>
<evidence type="ECO:0000313" key="6">
    <source>
        <dbReference type="EMBL" id="MFC1403029.1"/>
    </source>
</evidence>
<feature type="region of interest" description="Disordered" evidence="4">
    <location>
        <begin position="1"/>
        <end position="27"/>
    </location>
</feature>
<comment type="caution">
    <text evidence="6">The sequence shown here is derived from an EMBL/GenBank/DDBJ whole genome shotgun (WGS) entry which is preliminary data.</text>
</comment>
<dbReference type="InterPro" id="IPR015854">
    <property type="entry name" value="ABC_transpr_LolD-like"/>
</dbReference>
<dbReference type="Pfam" id="PF00005">
    <property type="entry name" value="ABC_tran"/>
    <property type="match status" value="1"/>
</dbReference>
<keyword evidence="3 6" id="KW-0067">ATP-binding</keyword>
<dbReference type="InterPro" id="IPR017911">
    <property type="entry name" value="MacB-like_ATP-bd"/>
</dbReference>
<evidence type="ECO:0000256" key="1">
    <source>
        <dbReference type="ARBA" id="ARBA00022448"/>
    </source>
</evidence>
<dbReference type="Proteomes" id="UP001592528">
    <property type="component" value="Unassembled WGS sequence"/>
</dbReference>
<dbReference type="PANTHER" id="PTHR24220">
    <property type="entry name" value="IMPORT ATP-BINDING PROTEIN"/>
    <property type="match status" value="1"/>
</dbReference>
<dbReference type="InterPro" id="IPR017871">
    <property type="entry name" value="ABC_transporter-like_CS"/>
</dbReference>
<keyword evidence="2" id="KW-0547">Nucleotide-binding</keyword>
<dbReference type="EMBL" id="JBHEZZ010000008">
    <property type="protein sequence ID" value="MFC1403029.1"/>
    <property type="molecule type" value="Genomic_DNA"/>
</dbReference>
<dbReference type="InterPro" id="IPR027417">
    <property type="entry name" value="P-loop_NTPase"/>
</dbReference>
<proteinExistence type="predicted"/>
<dbReference type="InterPro" id="IPR003593">
    <property type="entry name" value="AAA+_ATPase"/>
</dbReference>
<dbReference type="SMART" id="SM00382">
    <property type="entry name" value="AAA"/>
    <property type="match status" value="1"/>
</dbReference>
<dbReference type="PROSITE" id="PS00211">
    <property type="entry name" value="ABC_TRANSPORTER_1"/>
    <property type="match status" value="1"/>
</dbReference>
<accession>A0ABV6UNK0</accession>
<feature type="domain" description="ABC transporter" evidence="5">
    <location>
        <begin position="34"/>
        <end position="257"/>
    </location>
</feature>
<evidence type="ECO:0000313" key="7">
    <source>
        <dbReference type="Proteomes" id="UP001592528"/>
    </source>
</evidence>
<dbReference type="CDD" id="cd03255">
    <property type="entry name" value="ABC_MJ0796_LolCDE_FtsE"/>
    <property type="match status" value="1"/>
</dbReference>
<evidence type="ECO:0000256" key="4">
    <source>
        <dbReference type="SAM" id="MobiDB-lite"/>
    </source>
</evidence>
<keyword evidence="1" id="KW-0813">Transport</keyword>
<evidence type="ECO:0000259" key="5">
    <source>
        <dbReference type="PROSITE" id="PS50893"/>
    </source>
</evidence>
<dbReference type="RefSeq" id="WP_051724827.1">
    <property type="nucleotide sequence ID" value="NZ_JBHEZZ010000008.1"/>
</dbReference>
<dbReference type="PANTHER" id="PTHR24220:SF685">
    <property type="entry name" value="ABC TRANSPORTER RELATED"/>
    <property type="match status" value="1"/>
</dbReference>
<gene>
    <name evidence="6" type="ORF">ACEZDJ_17195</name>
</gene>
<dbReference type="SUPFAM" id="SSF52540">
    <property type="entry name" value="P-loop containing nucleoside triphosphate hydrolases"/>
    <property type="match status" value="1"/>
</dbReference>
<protein>
    <submittedName>
        <fullName evidence="6">ABC transporter ATP-binding protein</fullName>
    </submittedName>
</protein>
<sequence>MTSRAVPPAAPLSGSDPRTPPGGTEDGAAVGAAVRLVGVSKSFPVADGKSLTAVDAVDLELAPGSLTALTGPSGSGKSTLLHLIGAIERADSGSLTVDGLDLATANRRSLTAYRRGVGFVFQRFHLLPALTALDNVLAPVLPYRRPGFDRVERARELLDAVGLAGRESALPSRLSGGQQQRVAIARALINRPRLLLADEPTGNLDSRTGREVLDLLLDLRTRHPMTVVLSTHDPATADTCERKVVLLDGRLEAPDGR</sequence>
<reference evidence="6 7" key="1">
    <citation type="submission" date="2024-09" db="EMBL/GenBank/DDBJ databases">
        <authorList>
            <person name="Lee S.D."/>
        </authorList>
    </citation>
    <scope>NUCLEOTIDE SEQUENCE [LARGE SCALE GENOMIC DNA]</scope>
    <source>
        <strain evidence="6 7">N1-5</strain>
    </source>
</reference>
<dbReference type="Gene3D" id="3.40.50.300">
    <property type="entry name" value="P-loop containing nucleotide triphosphate hydrolases"/>
    <property type="match status" value="1"/>
</dbReference>